<dbReference type="AlphaFoldDB" id="A0A2S3URA9"/>
<dbReference type="InterPro" id="IPR027304">
    <property type="entry name" value="Trigger_fact/SurA_dom_sf"/>
</dbReference>
<evidence type="ECO:0000256" key="9">
    <source>
        <dbReference type="ARBA" id="ARBA00030642"/>
    </source>
</evidence>
<dbReference type="InterPro" id="IPR052029">
    <property type="entry name" value="PpiD_chaperone"/>
</dbReference>
<evidence type="ECO:0000313" key="18">
    <source>
        <dbReference type="Proteomes" id="UP000236959"/>
    </source>
</evidence>
<comment type="subcellular location">
    <subcellularLocation>
        <location evidence="1">Cell inner membrane</location>
        <topology evidence="1">Single-pass type II membrane protein</topology>
        <orientation evidence="1">Periplasmic side</orientation>
    </subcellularLocation>
</comment>
<sequence length="630" mass="68530">MLDALRKGAGTWFAKLFIALLIFSFAVWGISGFLGNINQDTVAKVGNSDISLFDFDRTYRQDLNRLGQQFGRPLTPAEGASLGVPQQSLGKLIAEAAMNDTARNLKLGVSDERLATIIQSDPAFQGPGGRYDRSRLQQVLQANGFREDEYVLQRRAIAERSQLAEGLAGGMKAPVSYVEVLDAYQRETRDADYLLVTADFIGEIEDPADDVLSTYFDEKKDEFRAPEYREIKFVALTPDTVARPADIREEDARAEYERRSEDFSQPERRKVRQMTFPSQEAAVEAAAELENGKTFDELMSDRNLSGNDVSLGVMSKADFLDETLGDAAFSLQEGATSGPVEGRFSTVILNVQEVLPESTQPFEEVKAGIVQDLAREQAEREILDLLDEVEDARAGGALLEEIGERFSLTIETPEAFDASGKSMNGADVELPDAEGLTAGTFDSDIGIENDVLQLGDRGFLWYEVSKVIPSRDRTLDEVRDDVIAAWKKDELAKRLSDTAADLLAKAESGTPLQSLAEETGLEVKKATGLTRNSPSGDFGRNAVSTVFSGPVGTNGTTESADGAGQIVLEVTAATVPEFNASSPEVTALGQQMSQQIQDSLLGQFITDREDKAGVEINNAAISQAIGLNQN</sequence>
<evidence type="ECO:0000256" key="11">
    <source>
        <dbReference type="ARBA" id="ARBA00038408"/>
    </source>
</evidence>
<dbReference type="Pfam" id="PF13624">
    <property type="entry name" value="SurA_N_3"/>
    <property type="match status" value="1"/>
</dbReference>
<organism evidence="17 18">
    <name type="scientific">Roseibium marinum</name>
    <dbReference type="NCBI Taxonomy" id="281252"/>
    <lineage>
        <taxon>Bacteria</taxon>
        <taxon>Pseudomonadati</taxon>
        <taxon>Pseudomonadota</taxon>
        <taxon>Alphaproteobacteria</taxon>
        <taxon>Hyphomicrobiales</taxon>
        <taxon>Stappiaceae</taxon>
        <taxon>Roseibium</taxon>
    </lineage>
</organism>
<keyword evidence="18" id="KW-1185">Reference proteome</keyword>
<reference evidence="17 18" key="1">
    <citation type="submission" date="2018-01" db="EMBL/GenBank/DDBJ databases">
        <title>Genomic Encyclopedia of Archaeal and Bacterial Type Strains, Phase II (KMG-II): from individual species to whole genera.</title>
        <authorList>
            <person name="Goeker M."/>
        </authorList>
    </citation>
    <scope>NUCLEOTIDE SEQUENCE [LARGE SCALE GENOMIC DNA]</scope>
    <source>
        <strain evidence="17 18">DSM 17023</strain>
    </source>
</reference>
<dbReference type="GO" id="GO:0003755">
    <property type="term" value="F:peptidyl-prolyl cis-trans isomerase activity"/>
    <property type="evidence" value="ECO:0007669"/>
    <property type="project" value="UniProtKB-KW"/>
</dbReference>
<dbReference type="EMBL" id="PPCN01000007">
    <property type="protein sequence ID" value="POF30103.1"/>
    <property type="molecule type" value="Genomic_DNA"/>
</dbReference>
<evidence type="ECO:0000313" key="17">
    <source>
        <dbReference type="EMBL" id="POF30103.1"/>
    </source>
</evidence>
<evidence type="ECO:0000256" key="4">
    <source>
        <dbReference type="ARBA" id="ARBA00022519"/>
    </source>
</evidence>
<dbReference type="GO" id="GO:0005886">
    <property type="term" value="C:plasma membrane"/>
    <property type="evidence" value="ECO:0007669"/>
    <property type="project" value="UniProtKB-SubCell"/>
</dbReference>
<keyword evidence="6 15" id="KW-1133">Transmembrane helix</keyword>
<dbReference type="InterPro" id="IPR000297">
    <property type="entry name" value="PPIase_PpiC"/>
</dbReference>
<keyword evidence="4" id="KW-0997">Cell inner membrane</keyword>
<evidence type="ECO:0000256" key="3">
    <source>
        <dbReference type="ARBA" id="ARBA00022475"/>
    </source>
</evidence>
<name>A0A2S3URA9_9HYPH</name>
<evidence type="ECO:0000256" key="14">
    <source>
        <dbReference type="PROSITE-ProRule" id="PRU00278"/>
    </source>
</evidence>
<evidence type="ECO:0000259" key="16">
    <source>
        <dbReference type="PROSITE" id="PS50198"/>
    </source>
</evidence>
<gene>
    <name evidence="17" type="ORF">CLV41_107130</name>
</gene>
<evidence type="ECO:0000256" key="10">
    <source>
        <dbReference type="ARBA" id="ARBA00031484"/>
    </source>
</evidence>
<keyword evidence="8" id="KW-0143">Chaperone</keyword>
<comment type="similarity">
    <text evidence="11">Belongs to the PpiD chaperone family.</text>
</comment>
<dbReference type="Gene3D" id="3.10.50.40">
    <property type="match status" value="1"/>
</dbReference>
<evidence type="ECO:0000256" key="6">
    <source>
        <dbReference type="ARBA" id="ARBA00022989"/>
    </source>
</evidence>
<dbReference type="Proteomes" id="UP000236959">
    <property type="component" value="Unassembled WGS sequence"/>
</dbReference>
<keyword evidence="3" id="KW-1003">Cell membrane</keyword>
<dbReference type="Pfam" id="PF13145">
    <property type="entry name" value="Rotamase_2"/>
    <property type="match status" value="1"/>
</dbReference>
<dbReference type="PANTHER" id="PTHR47529:SF1">
    <property type="entry name" value="PERIPLASMIC CHAPERONE PPID"/>
    <property type="match status" value="1"/>
</dbReference>
<feature type="transmembrane region" description="Helical" evidence="15">
    <location>
        <begin position="12"/>
        <end position="34"/>
    </location>
</feature>
<keyword evidence="5 15" id="KW-0812">Transmembrane</keyword>
<keyword evidence="14" id="KW-0697">Rotamase</keyword>
<dbReference type="SUPFAM" id="SSF109998">
    <property type="entry name" value="Triger factor/SurA peptide-binding domain-like"/>
    <property type="match status" value="1"/>
</dbReference>
<evidence type="ECO:0000256" key="15">
    <source>
        <dbReference type="SAM" id="Phobius"/>
    </source>
</evidence>
<keyword evidence="7 15" id="KW-0472">Membrane</keyword>
<dbReference type="RefSeq" id="WP_103223492.1">
    <property type="nucleotide sequence ID" value="NZ_PPCN01000007.1"/>
</dbReference>
<dbReference type="OrthoDB" id="9768393at2"/>
<evidence type="ECO:0000256" key="12">
    <source>
        <dbReference type="ARBA" id="ARBA00040743"/>
    </source>
</evidence>
<dbReference type="SUPFAM" id="SSF54534">
    <property type="entry name" value="FKBP-like"/>
    <property type="match status" value="1"/>
</dbReference>
<dbReference type="PANTHER" id="PTHR47529">
    <property type="entry name" value="PEPTIDYL-PROLYL CIS-TRANS ISOMERASE D"/>
    <property type="match status" value="1"/>
</dbReference>
<dbReference type="InterPro" id="IPR046357">
    <property type="entry name" value="PPIase_dom_sf"/>
</dbReference>
<evidence type="ECO:0000256" key="7">
    <source>
        <dbReference type="ARBA" id="ARBA00023136"/>
    </source>
</evidence>
<evidence type="ECO:0000256" key="5">
    <source>
        <dbReference type="ARBA" id="ARBA00022692"/>
    </source>
</evidence>
<comment type="caution">
    <text evidence="17">The sequence shown here is derived from an EMBL/GenBank/DDBJ whole genome shotgun (WGS) entry which is preliminary data.</text>
</comment>
<evidence type="ECO:0000256" key="8">
    <source>
        <dbReference type="ARBA" id="ARBA00023186"/>
    </source>
</evidence>
<evidence type="ECO:0000256" key="2">
    <source>
        <dbReference type="ARBA" id="ARBA00018370"/>
    </source>
</evidence>
<accession>A0A2S3URA9</accession>
<feature type="domain" description="PpiC" evidence="16">
    <location>
        <begin position="266"/>
        <end position="353"/>
    </location>
</feature>
<protein>
    <recommendedName>
        <fullName evidence="2">Parvulin-like PPIase</fullName>
    </recommendedName>
    <alternativeName>
        <fullName evidence="9">Peptidyl-prolyl cis-trans isomerase plp</fullName>
    </alternativeName>
    <alternativeName>
        <fullName evidence="12">Periplasmic chaperone PpiD</fullName>
    </alternativeName>
    <alternativeName>
        <fullName evidence="13">Periplasmic folding chaperone</fullName>
    </alternativeName>
    <alternativeName>
        <fullName evidence="10">Rotamase plp</fullName>
    </alternativeName>
</protein>
<evidence type="ECO:0000256" key="1">
    <source>
        <dbReference type="ARBA" id="ARBA00004382"/>
    </source>
</evidence>
<keyword evidence="14 17" id="KW-0413">Isomerase</keyword>
<dbReference type="PROSITE" id="PS50198">
    <property type="entry name" value="PPIC_PPIASE_2"/>
    <property type="match status" value="1"/>
</dbReference>
<evidence type="ECO:0000256" key="13">
    <source>
        <dbReference type="ARBA" id="ARBA00042775"/>
    </source>
</evidence>
<proteinExistence type="inferred from homology"/>